<accession>A0AAV1DK43</accession>
<dbReference type="Pfam" id="PF26138">
    <property type="entry name" value="DUF8040"/>
    <property type="match status" value="1"/>
</dbReference>
<dbReference type="PANTHER" id="PTHR11142">
    <property type="entry name" value="PSEUDOURIDYLATE SYNTHASE"/>
    <property type="match status" value="1"/>
</dbReference>
<keyword evidence="6" id="KW-1185">Reference proteome</keyword>
<dbReference type="InterPro" id="IPR020097">
    <property type="entry name" value="PsdUridine_synth_TruA_a/b_dom"/>
</dbReference>
<protein>
    <submittedName>
        <fullName evidence="5">OLC1v1007790C1</fullName>
    </submittedName>
</protein>
<dbReference type="GO" id="GO:0031119">
    <property type="term" value="P:tRNA pseudouridine synthesis"/>
    <property type="evidence" value="ECO:0007669"/>
    <property type="project" value="TreeGrafter"/>
</dbReference>
<dbReference type="InterPro" id="IPR036691">
    <property type="entry name" value="Endo/exonu/phosph_ase_sf"/>
</dbReference>
<evidence type="ECO:0000256" key="2">
    <source>
        <dbReference type="ARBA" id="ARBA00022694"/>
    </source>
</evidence>
<evidence type="ECO:0000256" key="1">
    <source>
        <dbReference type="ARBA" id="ARBA00009375"/>
    </source>
</evidence>
<keyword evidence="2" id="KW-0819">tRNA processing</keyword>
<dbReference type="InterPro" id="IPR020094">
    <property type="entry name" value="TruA/RsuA/RluB/E/F_N"/>
</dbReference>
<dbReference type="CDD" id="cd02570">
    <property type="entry name" value="PseudoU_synth_EcTruA"/>
    <property type="match status" value="1"/>
</dbReference>
<dbReference type="Pfam" id="PF05634">
    <property type="entry name" value="APO_RNA-bind"/>
    <property type="match status" value="2"/>
</dbReference>
<feature type="domain" description="APO" evidence="4">
    <location>
        <begin position="159"/>
        <end position="244"/>
    </location>
</feature>
<name>A0AAV1DK43_OLDCO</name>
<dbReference type="SUPFAM" id="SSF56219">
    <property type="entry name" value="DNase I-like"/>
    <property type="match status" value="1"/>
</dbReference>
<dbReference type="AlphaFoldDB" id="A0AAV1DK43"/>
<dbReference type="Gene3D" id="3.30.70.580">
    <property type="entry name" value="Pseudouridine synthase I, catalytic domain, N-terminal subdomain"/>
    <property type="match status" value="1"/>
</dbReference>
<dbReference type="PANTHER" id="PTHR11142:SF0">
    <property type="entry name" value="TRNA PSEUDOURIDINE SYNTHASE-LIKE 1"/>
    <property type="match status" value="1"/>
</dbReference>
<dbReference type="PROSITE" id="PS51499">
    <property type="entry name" value="APO"/>
    <property type="match status" value="2"/>
</dbReference>
<dbReference type="NCBIfam" id="TIGR00071">
    <property type="entry name" value="hisT_truA"/>
    <property type="match status" value="1"/>
</dbReference>
<dbReference type="Pfam" id="PF13966">
    <property type="entry name" value="zf-RVT"/>
    <property type="match status" value="1"/>
</dbReference>
<dbReference type="FunFam" id="3.30.70.580:FF:000001">
    <property type="entry name" value="tRNA pseudouridine synthase A"/>
    <property type="match status" value="1"/>
</dbReference>
<feature type="domain" description="APO" evidence="4">
    <location>
        <begin position="333"/>
        <end position="418"/>
    </location>
</feature>
<dbReference type="InterPro" id="IPR020103">
    <property type="entry name" value="PsdUridine_synth_cat_dom_sf"/>
</dbReference>
<dbReference type="GO" id="GO:0009982">
    <property type="term" value="F:pseudouridine synthase activity"/>
    <property type="evidence" value="ECO:0007669"/>
    <property type="project" value="InterPro"/>
</dbReference>
<sequence length="1275" mass="145348">MIILQQQVQAIHLPSSCSIPSPCDQFPRQRRQLLASSSVKHNDFVHVICSTRSVTVLSNTKRFGGRGRKKVESVPQNMDLPPSLPRNKKKPYPIPLKKILEAARADKKLADLGIEKPLEPPKNGLLVPDLIPIAYEVLDAWKILIKGLAQLLHVVPVHACSECSEVHVAQAGHDIQDCRGPSSGSRRSFHLWVKGSINDVLLPVESYHMYDPFGRRIKHETRFEYDRIPAVVELCIQAGVDLPEYPSRRRIKPIRMMGKKVIDIGGFVEEPQLVGKSLDRNSQIMEFDTYRSHERFSPPKMSEVPGIAQETMNAYMKVQWGVEKLMQKYTVKACGYCSEVHVGPCGHNAKLCGEFKHQWRDGKHGWQDATVDEVFPPNYVWHVRDPKGPPLRSALKRFYGKIPAVVEVCRQAGAHVPEIYKPMMRLDIVVPGNDEARLISTEEGNKGDEKKSPCFKWRVLIAYDGTRFSGWQYQPSIPTVHRSLEEALTRITKLNRENLGLVGAGRTDAGVHAWGQVAHYVTPFNFDNLDSVHKALNGLLPEDIRVREVSAAVPEFHARFSATRKIYQYKIFHGSIMNPLQRHYVYHSAYKLNADIMREAAQRFVGTHDFSAFCNVSHNDGIPDPVKIIFRFDVIEMGPLLQLEVEGTGFLYRQVRNMVALLLQVGKEAVPCDIVSLILASRDPLVGIIALTNPNCIVSKCFMSPGDCSSPGKMEGSSNLNNELMDYSSSSDEEELEEWKLLRMVKARKTKLSQTPCRTSALTGHQYVREVIFGHHARIVQNCRITVDIFSRLCDVLREGNYLSEHHQRQVSVEEALAMFLNLTGTDGRTCVISERFQHSTETVQRNIDDVVQALVRFSTVIIVPRNEQEVHPRIRNITKFYPWFKASEHLDNPSFPYSDKDMPESFYQIPEVPLPEDLSYSVSYVPSMFIPDIHDFSPFDDVTDSPNSVLDVILSDSESSFRDNITVVENENIALSSQVNGSIPTLTVSENSGPGLFTAQMYYSSDKSVSRKSHCDFNQVLNQEDKLGGRQVRDQDARCLRNFLQHNHLDELRHLGCWFTWSNNRQDSQLIYERLDRAFATSDWQQYFNRAMVHNLPIANSDHGPLILRNLAKRKFADPICAGEVVLQTTWKPYKAAYVEKKSFWEDGRWKIPVIQNLFPFSIIPHITRIFVDSTRRHHDDRLIWTREKHDSYTVKSGYHEAINLYQQPRVTNQPAQVLNQPMQAPNPSMVWKKLWNSRVQPKLKMTFWRAISNALPTRTALQKRGIPVSSTCP</sequence>
<keyword evidence="3" id="KW-0413">Isomerase</keyword>
<evidence type="ECO:0000256" key="3">
    <source>
        <dbReference type="ARBA" id="ARBA00023235"/>
    </source>
</evidence>
<evidence type="ECO:0000259" key="4">
    <source>
        <dbReference type="PROSITE" id="PS51499"/>
    </source>
</evidence>
<dbReference type="InterPro" id="IPR001406">
    <property type="entry name" value="PsdUridine_synth_TruA"/>
</dbReference>
<dbReference type="GO" id="GO:0003723">
    <property type="term" value="F:RNA binding"/>
    <property type="evidence" value="ECO:0007669"/>
    <property type="project" value="InterPro"/>
</dbReference>
<dbReference type="InterPro" id="IPR026960">
    <property type="entry name" value="RVT-Znf"/>
</dbReference>
<dbReference type="InterPro" id="IPR058353">
    <property type="entry name" value="DUF8040"/>
</dbReference>
<dbReference type="HAMAP" id="MF_00171">
    <property type="entry name" value="TruA"/>
    <property type="match status" value="1"/>
</dbReference>
<proteinExistence type="inferred from homology"/>
<dbReference type="InterPro" id="IPR023342">
    <property type="entry name" value="APO_dom"/>
</dbReference>
<evidence type="ECO:0000313" key="5">
    <source>
        <dbReference type="EMBL" id="CAI9108229.1"/>
    </source>
</evidence>
<comment type="similarity">
    <text evidence="1">Belongs to the tRNA pseudouridine synthase TruA family.</text>
</comment>
<reference evidence="5" key="1">
    <citation type="submission" date="2023-03" db="EMBL/GenBank/DDBJ databases">
        <authorList>
            <person name="Julca I."/>
        </authorList>
    </citation>
    <scope>NUCLEOTIDE SEQUENCE</scope>
</reference>
<dbReference type="Pfam" id="PF01416">
    <property type="entry name" value="PseudoU_synth_1"/>
    <property type="match status" value="2"/>
</dbReference>
<dbReference type="InterPro" id="IPR020095">
    <property type="entry name" value="PsdUridine_synth_TruA_C"/>
</dbReference>
<dbReference type="SUPFAM" id="SSF55120">
    <property type="entry name" value="Pseudouridine synthase"/>
    <property type="match status" value="1"/>
</dbReference>
<organism evidence="5 6">
    <name type="scientific">Oldenlandia corymbosa var. corymbosa</name>
    <dbReference type="NCBI Taxonomy" id="529605"/>
    <lineage>
        <taxon>Eukaryota</taxon>
        <taxon>Viridiplantae</taxon>
        <taxon>Streptophyta</taxon>
        <taxon>Embryophyta</taxon>
        <taxon>Tracheophyta</taxon>
        <taxon>Spermatophyta</taxon>
        <taxon>Magnoliopsida</taxon>
        <taxon>eudicotyledons</taxon>
        <taxon>Gunneridae</taxon>
        <taxon>Pentapetalae</taxon>
        <taxon>asterids</taxon>
        <taxon>lamiids</taxon>
        <taxon>Gentianales</taxon>
        <taxon>Rubiaceae</taxon>
        <taxon>Rubioideae</taxon>
        <taxon>Spermacoceae</taxon>
        <taxon>Hedyotis-Oldenlandia complex</taxon>
        <taxon>Oldenlandia</taxon>
    </lineage>
</organism>
<dbReference type="Gene3D" id="3.60.10.10">
    <property type="entry name" value="Endonuclease/exonuclease/phosphatase"/>
    <property type="match status" value="1"/>
</dbReference>
<evidence type="ECO:0000313" key="6">
    <source>
        <dbReference type="Proteomes" id="UP001161247"/>
    </source>
</evidence>
<dbReference type="Proteomes" id="UP001161247">
    <property type="component" value="Chromosome 6"/>
</dbReference>
<dbReference type="Gene3D" id="3.30.70.660">
    <property type="entry name" value="Pseudouridine synthase I, catalytic domain, C-terminal subdomain"/>
    <property type="match status" value="1"/>
</dbReference>
<dbReference type="EMBL" id="OX459123">
    <property type="protein sequence ID" value="CAI9108229.1"/>
    <property type="molecule type" value="Genomic_DNA"/>
</dbReference>
<gene>
    <name evidence="5" type="ORF">OLC1_LOCUS16342</name>
</gene>